<organism evidence="3 4">
    <name type="scientific">Aliiroseovarius pelagivivens</name>
    <dbReference type="NCBI Taxonomy" id="1639690"/>
    <lineage>
        <taxon>Bacteria</taxon>
        <taxon>Pseudomonadati</taxon>
        <taxon>Pseudomonadota</taxon>
        <taxon>Alphaproteobacteria</taxon>
        <taxon>Rhodobacterales</taxon>
        <taxon>Paracoccaceae</taxon>
        <taxon>Aliiroseovarius</taxon>
    </lineage>
</organism>
<dbReference type="Gene3D" id="1.25.40.10">
    <property type="entry name" value="Tetratricopeptide repeat domain"/>
    <property type="match status" value="1"/>
</dbReference>
<evidence type="ECO:0000313" key="4">
    <source>
        <dbReference type="Proteomes" id="UP000244911"/>
    </source>
</evidence>
<evidence type="ECO:0000256" key="1">
    <source>
        <dbReference type="PROSITE-ProRule" id="PRU00339"/>
    </source>
</evidence>
<evidence type="ECO:0000313" key="3">
    <source>
        <dbReference type="EMBL" id="SPF78902.1"/>
    </source>
</evidence>
<dbReference type="PROSITE" id="PS50005">
    <property type="entry name" value="TPR"/>
    <property type="match status" value="1"/>
</dbReference>
<dbReference type="InterPro" id="IPR014982">
    <property type="entry name" value="GSCFA"/>
</dbReference>
<dbReference type="Pfam" id="PF08885">
    <property type="entry name" value="GSCFA"/>
    <property type="match status" value="1"/>
</dbReference>
<dbReference type="AlphaFoldDB" id="A0A2R8AS54"/>
<reference evidence="4" key="1">
    <citation type="submission" date="2018-03" db="EMBL/GenBank/DDBJ databases">
        <authorList>
            <person name="Rodrigo-Torres L."/>
            <person name="Arahal R. D."/>
            <person name="Lucena T."/>
        </authorList>
    </citation>
    <scope>NUCLEOTIDE SEQUENCE [LARGE SCALE GENOMIC DNA]</scope>
    <source>
        <strain evidence="4">CECT 8811</strain>
    </source>
</reference>
<dbReference type="InterPro" id="IPR019734">
    <property type="entry name" value="TPR_rpt"/>
</dbReference>
<protein>
    <recommendedName>
        <fullName evidence="2">GSCFA domain-containing protein</fullName>
    </recommendedName>
</protein>
<accession>A0A2R8AS54</accession>
<evidence type="ECO:0000259" key="2">
    <source>
        <dbReference type="Pfam" id="PF08885"/>
    </source>
</evidence>
<dbReference type="EMBL" id="OMOI01000002">
    <property type="protein sequence ID" value="SPF78902.1"/>
    <property type="molecule type" value="Genomic_DNA"/>
</dbReference>
<dbReference type="InterPro" id="IPR011990">
    <property type="entry name" value="TPR-like_helical_dom_sf"/>
</dbReference>
<gene>
    <name evidence="3" type="ORF">ALP8811_02835</name>
</gene>
<keyword evidence="4" id="KW-1185">Reference proteome</keyword>
<dbReference type="SUPFAM" id="SSF48452">
    <property type="entry name" value="TPR-like"/>
    <property type="match status" value="1"/>
</dbReference>
<name>A0A2R8AS54_9RHOB</name>
<keyword evidence="1" id="KW-0802">TPR repeat</keyword>
<proteinExistence type="predicted"/>
<dbReference type="SUPFAM" id="SSF52266">
    <property type="entry name" value="SGNH hydrolase"/>
    <property type="match status" value="1"/>
</dbReference>
<feature type="repeat" description="TPR" evidence="1">
    <location>
        <begin position="384"/>
        <end position="417"/>
    </location>
</feature>
<feature type="domain" description="GSCFA" evidence="2">
    <location>
        <begin position="70"/>
        <end position="331"/>
    </location>
</feature>
<sequence>MYNILDVFQLLGNRMTDHPLESIPGAEAFQRIRRNKLRRYPSPERDGDRLYPLASPAAKPSFSIQQTDTIFTIGSCFARNVESALIDNGLTVTSRELDLGPIGESLGFAANFYNKYSIHSVLNEIRWALEPETFPGEDIIYPVNNGEEYADLQLGMARLKYPLDEIMDFRQRFTGVMGRVLDADVIIITLGYVETWYDNKLGIYLNVSPPQPMVNAEPERFEFRVLSFQDVLEGLEEIYALLTKHRSKPLKMLLTVSPVPLLSTFRDMDVLVANAYSKSVQRAALEQFVLNREGVDYFPSYEFVTLSNPTVAWSRGDYRHVSPDLVARIMANVVQSYIESPAGQEKEDTLEALLASARMLDKLGDSEDLFKLYDANKDVFASSAEALALFGKRYVQARDFEPAFECFEAASKLEPATPNYLERLITLCRPLRSPDAAKNLLKEHEHRFPERRDFRDRINWF</sequence>
<dbReference type="Proteomes" id="UP000244911">
    <property type="component" value="Unassembled WGS sequence"/>
</dbReference>